<dbReference type="Gene3D" id="3.20.20.70">
    <property type="entry name" value="Aldolase class I"/>
    <property type="match status" value="1"/>
</dbReference>
<dbReference type="NCBIfam" id="TIGR03277">
    <property type="entry name" value="methan_mark_9"/>
    <property type="match status" value="1"/>
</dbReference>
<protein>
    <submittedName>
        <fullName evidence="1">Methanogenesis marker 9 domain-containing protein</fullName>
    </submittedName>
</protein>
<name>A0ABT5XHC9_9EURY</name>
<dbReference type="InterPro" id="IPR013785">
    <property type="entry name" value="Aldolase_TIM"/>
</dbReference>
<accession>A0ABT5XHC9</accession>
<proteinExistence type="predicted"/>
<sequence length="322" mass="34550">MLEIGYLKLDNPLGIVSPNGSRNPGSLNGSAGLVMLGRFDLSEAAPSEIKRAMEGWQSPSALGFSTTGGEIEDLAEAGRMAAEEGRLMEVVLPRTGEVADAVEAVKRMGATLSVRVGPDAVGDLRTLGRELKEAGADLLHLDLRGAGPGAAKVVKRISEGGSPPIMARIEVGDFKAAKEILSMGADMISLSDKADPEFVNWLADALKRYQKIVGWYNAPKHICSGGDLRAVAFCCPPVKNCPLLGALKKIDVTPQEFVDMKLALTRGTPLEPGEGTCFGSLTWCCKITKPCFMRDAVLERHGISPDEYMRLKKKLSEDLLKR</sequence>
<evidence type="ECO:0000313" key="2">
    <source>
        <dbReference type="Proteomes" id="UP001215956"/>
    </source>
</evidence>
<organism evidence="1 2">
    <name type="scientific">Candidatus Methanocrinis alkalitolerans</name>
    <dbReference type="NCBI Taxonomy" id="3033395"/>
    <lineage>
        <taxon>Archaea</taxon>
        <taxon>Methanobacteriati</taxon>
        <taxon>Methanobacteriota</taxon>
        <taxon>Stenosarchaea group</taxon>
        <taxon>Methanomicrobia</taxon>
        <taxon>Methanotrichales</taxon>
        <taxon>Methanotrichaceae</taxon>
        <taxon>Methanocrinis</taxon>
    </lineage>
</organism>
<dbReference type="SUPFAM" id="SSF51395">
    <property type="entry name" value="FMN-linked oxidoreductases"/>
    <property type="match status" value="1"/>
</dbReference>
<keyword evidence="2" id="KW-1185">Reference proteome</keyword>
<dbReference type="InterPro" id="IPR017671">
    <property type="entry name" value="Methan_mark_9"/>
</dbReference>
<dbReference type="EMBL" id="JARFPL010000046">
    <property type="protein sequence ID" value="MDF0594123.1"/>
    <property type="molecule type" value="Genomic_DNA"/>
</dbReference>
<evidence type="ECO:0000313" key="1">
    <source>
        <dbReference type="EMBL" id="MDF0594123.1"/>
    </source>
</evidence>
<comment type="caution">
    <text evidence="1">The sequence shown here is derived from an EMBL/GenBank/DDBJ whole genome shotgun (WGS) entry which is preliminary data.</text>
</comment>
<reference evidence="1 2" key="1">
    <citation type="submission" date="2023-03" db="EMBL/GenBank/DDBJ databases">
        <title>Whole genome sequencing of Methanotrichaceae archaeon M04Ac.</title>
        <authorList>
            <person name="Khomyakova M.A."/>
            <person name="Merkel A.Y."/>
            <person name="Slobodkin A.I."/>
        </authorList>
    </citation>
    <scope>NUCLEOTIDE SEQUENCE [LARGE SCALE GENOMIC DNA]</scope>
    <source>
        <strain evidence="1 2">M04Ac</strain>
    </source>
</reference>
<gene>
    <name evidence="1" type="ORF">P0O24_11080</name>
</gene>
<dbReference type="Proteomes" id="UP001215956">
    <property type="component" value="Unassembled WGS sequence"/>
</dbReference>
<dbReference type="RefSeq" id="WP_316969820.1">
    <property type="nucleotide sequence ID" value="NZ_JARFPL010000046.1"/>
</dbReference>